<evidence type="ECO:0000313" key="5">
    <source>
        <dbReference type="Proteomes" id="UP000716291"/>
    </source>
</evidence>
<dbReference type="PANTHER" id="PTHR28288">
    <property type="entry name" value="PROTEASE B INHIBITOR 2"/>
    <property type="match status" value="1"/>
</dbReference>
<gene>
    <name evidence="4" type="ORF">G6F64_004473</name>
</gene>
<dbReference type="Pfam" id="PF05922">
    <property type="entry name" value="Inhibitor_I9"/>
    <property type="match status" value="1"/>
</dbReference>
<dbReference type="SUPFAM" id="SSF54897">
    <property type="entry name" value="Protease propeptides/inhibitors"/>
    <property type="match status" value="1"/>
</dbReference>
<keyword evidence="5" id="KW-1185">Reference proteome</keyword>
<dbReference type="AlphaFoldDB" id="A0A9P6XCF8"/>
<dbReference type="PANTHER" id="PTHR28288:SF2">
    <property type="entry name" value="PROTEASE B INHIBITOR 2"/>
    <property type="match status" value="1"/>
</dbReference>
<dbReference type="EMBL" id="JAANQT010000492">
    <property type="protein sequence ID" value="KAG1310558.1"/>
    <property type="molecule type" value="Genomic_DNA"/>
</dbReference>
<dbReference type="FunFam" id="3.30.70.80:FF:000005">
    <property type="entry name" value="Proteinase inhibitor I2B"/>
    <property type="match status" value="1"/>
</dbReference>
<dbReference type="GO" id="GO:0042144">
    <property type="term" value="P:vacuole fusion, non-autophagic"/>
    <property type="evidence" value="ECO:0007669"/>
    <property type="project" value="TreeGrafter"/>
</dbReference>
<dbReference type="OrthoDB" id="5518345at2759"/>
<evidence type="ECO:0000313" key="4">
    <source>
        <dbReference type="EMBL" id="KAG1310558.1"/>
    </source>
</evidence>
<evidence type="ECO:0000259" key="3">
    <source>
        <dbReference type="Pfam" id="PF05922"/>
    </source>
</evidence>
<sequence length="83" mass="8975">MPSTNLIVTFKDNTPHDIIEQQILAAEAAGAKLVHRYNSAIKGFSIEVPDESVSAMSLRSPHIQSVEPDGEVTTQGKSLIKSE</sequence>
<evidence type="ECO:0000256" key="2">
    <source>
        <dbReference type="SAM" id="MobiDB-lite"/>
    </source>
</evidence>
<protein>
    <recommendedName>
        <fullName evidence="3">Inhibitor I9 domain-containing protein</fullName>
    </recommendedName>
</protein>
<feature type="domain" description="Inhibitor I9" evidence="3">
    <location>
        <begin position="16"/>
        <end position="74"/>
    </location>
</feature>
<organism evidence="4 5">
    <name type="scientific">Rhizopus oryzae</name>
    <name type="common">Mucormycosis agent</name>
    <name type="synonym">Rhizopus arrhizus var. delemar</name>
    <dbReference type="NCBI Taxonomy" id="64495"/>
    <lineage>
        <taxon>Eukaryota</taxon>
        <taxon>Fungi</taxon>
        <taxon>Fungi incertae sedis</taxon>
        <taxon>Mucoromycota</taxon>
        <taxon>Mucoromycotina</taxon>
        <taxon>Mucoromycetes</taxon>
        <taxon>Mucorales</taxon>
        <taxon>Mucorineae</taxon>
        <taxon>Rhizopodaceae</taxon>
        <taxon>Rhizopus</taxon>
    </lineage>
</organism>
<name>A0A9P6XCF8_RHIOR</name>
<feature type="region of interest" description="Disordered" evidence="2">
    <location>
        <begin position="59"/>
        <end position="83"/>
    </location>
</feature>
<evidence type="ECO:0000256" key="1">
    <source>
        <dbReference type="ARBA" id="ARBA00038069"/>
    </source>
</evidence>
<reference evidence="4" key="1">
    <citation type="journal article" date="2020" name="Microb. Genom.">
        <title>Genetic diversity of clinical and environmental Mucorales isolates obtained from an investigation of mucormycosis cases among solid organ transplant recipients.</title>
        <authorList>
            <person name="Nguyen M.H."/>
            <person name="Kaul D."/>
            <person name="Muto C."/>
            <person name="Cheng S.J."/>
            <person name="Richter R.A."/>
            <person name="Bruno V.M."/>
            <person name="Liu G."/>
            <person name="Beyhan S."/>
            <person name="Sundermann A.J."/>
            <person name="Mounaud S."/>
            <person name="Pasculle A.W."/>
            <person name="Nierman W.C."/>
            <person name="Driscoll E."/>
            <person name="Cumbie R."/>
            <person name="Clancy C.J."/>
            <person name="Dupont C.L."/>
        </authorList>
    </citation>
    <scope>NUCLEOTIDE SEQUENCE</scope>
    <source>
        <strain evidence="4">GL11</strain>
    </source>
</reference>
<comment type="similarity">
    <text evidence="1">Belongs to the protease inhibitor I9 family.</text>
</comment>
<dbReference type="Gene3D" id="3.30.70.80">
    <property type="entry name" value="Peptidase S8 propeptide/proteinase inhibitor I9"/>
    <property type="match status" value="1"/>
</dbReference>
<comment type="caution">
    <text evidence="4">The sequence shown here is derived from an EMBL/GenBank/DDBJ whole genome shotgun (WGS) entry which is preliminary data.</text>
</comment>
<dbReference type="InterPro" id="IPR037045">
    <property type="entry name" value="S8pro/Inhibitor_I9_sf"/>
</dbReference>
<accession>A0A9P6XCF8</accession>
<dbReference type="Proteomes" id="UP000716291">
    <property type="component" value="Unassembled WGS sequence"/>
</dbReference>
<dbReference type="InterPro" id="IPR052471">
    <property type="entry name" value="PBI_I9"/>
</dbReference>
<proteinExistence type="inferred from homology"/>
<dbReference type="InterPro" id="IPR010259">
    <property type="entry name" value="S8pro/Inhibitor_I9"/>
</dbReference>
<dbReference type="GO" id="GO:0004866">
    <property type="term" value="F:endopeptidase inhibitor activity"/>
    <property type="evidence" value="ECO:0007669"/>
    <property type="project" value="TreeGrafter"/>
</dbReference>